<gene>
    <name evidence="1" type="ORF">SCLCIDRAFT_34607</name>
</gene>
<name>A0A0C3D233_9AGAM</name>
<sequence>MPHAWWENPGATLPPGYESCQIPEIMEEAQAFFPTLSDGTEALPLLFDVPHMPRDSIKYMISGCDVMLNKMEQEMGRLHGVMQVAEQQLTLFDSFPQAREKLGETWDRLVRDDMK</sequence>
<accession>A0A0C3D233</accession>
<dbReference type="InParanoid" id="A0A0C3D233"/>
<reference evidence="1 2" key="1">
    <citation type="submission" date="2014-04" db="EMBL/GenBank/DDBJ databases">
        <authorList>
            <consortium name="DOE Joint Genome Institute"/>
            <person name="Kuo A."/>
            <person name="Kohler A."/>
            <person name="Nagy L.G."/>
            <person name="Floudas D."/>
            <person name="Copeland A."/>
            <person name="Barry K.W."/>
            <person name="Cichocki N."/>
            <person name="Veneault-Fourrey C."/>
            <person name="LaButti K."/>
            <person name="Lindquist E.A."/>
            <person name="Lipzen A."/>
            <person name="Lundell T."/>
            <person name="Morin E."/>
            <person name="Murat C."/>
            <person name="Sun H."/>
            <person name="Tunlid A."/>
            <person name="Henrissat B."/>
            <person name="Grigoriev I.V."/>
            <person name="Hibbett D.S."/>
            <person name="Martin F."/>
            <person name="Nordberg H.P."/>
            <person name="Cantor M.N."/>
            <person name="Hua S.X."/>
        </authorList>
    </citation>
    <scope>NUCLEOTIDE SEQUENCE [LARGE SCALE GENOMIC DNA]</scope>
    <source>
        <strain evidence="1 2">Foug A</strain>
    </source>
</reference>
<dbReference type="OrthoDB" id="10521792at2759"/>
<dbReference type="Proteomes" id="UP000053989">
    <property type="component" value="Unassembled WGS sequence"/>
</dbReference>
<proteinExistence type="predicted"/>
<dbReference type="AlphaFoldDB" id="A0A0C3D233"/>
<dbReference type="HOGENOM" id="CLU_105528_1_0_1"/>
<evidence type="ECO:0000313" key="2">
    <source>
        <dbReference type="Proteomes" id="UP000053989"/>
    </source>
</evidence>
<keyword evidence="2" id="KW-1185">Reference proteome</keyword>
<protein>
    <submittedName>
        <fullName evidence="1">Uncharacterized protein</fullName>
    </submittedName>
</protein>
<evidence type="ECO:0000313" key="1">
    <source>
        <dbReference type="EMBL" id="KIM50146.1"/>
    </source>
</evidence>
<reference evidence="2" key="2">
    <citation type="submission" date="2015-01" db="EMBL/GenBank/DDBJ databases">
        <title>Evolutionary Origins and Diversification of the Mycorrhizal Mutualists.</title>
        <authorList>
            <consortium name="DOE Joint Genome Institute"/>
            <consortium name="Mycorrhizal Genomics Consortium"/>
            <person name="Kohler A."/>
            <person name="Kuo A."/>
            <person name="Nagy L.G."/>
            <person name="Floudas D."/>
            <person name="Copeland A."/>
            <person name="Barry K.W."/>
            <person name="Cichocki N."/>
            <person name="Veneault-Fourrey C."/>
            <person name="LaButti K."/>
            <person name="Lindquist E.A."/>
            <person name="Lipzen A."/>
            <person name="Lundell T."/>
            <person name="Morin E."/>
            <person name="Murat C."/>
            <person name="Riley R."/>
            <person name="Ohm R."/>
            <person name="Sun H."/>
            <person name="Tunlid A."/>
            <person name="Henrissat B."/>
            <person name="Grigoriev I.V."/>
            <person name="Hibbett D.S."/>
            <person name="Martin F."/>
        </authorList>
    </citation>
    <scope>NUCLEOTIDE SEQUENCE [LARGE SCALE GENOMIC DNA]</scope>
    <source>
        <strain evidence="2">Foug A</strain>
    </source>
</reference>
<dbReference type="EMBL" id="KN822667">
    <property type="protein sequence ID" value="KIM50146.1"/>
    <property type="molecule type" value="Genomic_DNA"/>
</dbReference>
<organism evidence="1 2">
    <name type="scientific">Scleroderma citrinum Foug A</name>
    <dbReference type="NCBI Taxonomy" id="1036808"/>
    <lineage>
        <taxon>Eukaryota</taxon>
        <taxon>Fungi</taxon>
        <taxon>Dikarya</taxon>
        <taxon>Basidiomycota</taxon>
        <taxon>Agaricomycotina</taxon>
        <taxon>Agaricomycetes</taxon>
        <taxon>Agaricomycetidae</taxon>
        <taxon>Boletales</taxon>
        <taxon>Sclerodermatineae</taxon>
        <taxon>Sclerodermataceae</taxon>
        <taxon>Scleroderma</taxon>
    </lineage>
</organism>